<dbReference type="RefSeq" id="WP_053840038.1">
    <property type="nucleotide sequence ID" value="NZ_CP076250.1"/>
</dbReference>
<proteinExistence type="predicted"/>
<accession>A0A0K2ZGE2</accession>
<sequence length="248" mass="27773">MAESLHAQQFALALHLRDPQRHAPPADIEPRRLAVYRALFFDNIAQLLAAHFPVLRATLDADAWQALLHAFCAEHRARTPLFPRLGGEFVRFLQQRAADAQRPWLAELAHYETVELEVQIDDTPLPPHDPHGDLLGGVPQLSPWLRLLRYRWPVQRIGPAWQPGEAPAQPTCLLARRDADGQARFAELAPLAHDVVERLREGEHSGRALLLRLAAEHGHDPSTLLHDGAALLERLREQGSVLGTRLPA</sequence>
<gene>
    <name evidence="3" type="ORF">XTPLMG728_0683</name>
</gene>
<name>A0A0K2ZGE2_9XANT</name>
<dbReference type="Pfam" id="PF22106">
    <property type="entry name" value="NGO1945_C"/>
    <property type="match status" value="1"/>
</dbReference>
<dbReference type="InterPro" id="IPR054098">
    <property type="entry name" value="NGO1945-like_C"/>
</dbReference>
<evidence type="ECO:0000259" key="1">
    <source>
        <dbReference type="Pfam" id="PF09836"/>
    </source>
</evidence>
<dbReference type="Gene3D" id="1.10.150.690">
    <property type="entry name" value="DUF2063"/>
    <property type="match status" value="1"/>
</dbReference>
<feature type="domain" description="Putative DNA-binding" evidence="1">
    <location>
        <begin position="8"/>
        <end position="93"/>
    </location>
</feature>
<dbReference type="InterPro" id="IPR044922">
    <property type="entry name" value="DUF2063_N_sf"/>
</dbReference>
<evidence type="ECO:0000313" key="4">
    <source>
        <dbReference type="Proteomes" id="UP000041247"/>
    </source>
</evidence>
<evidence type="ECO:0000259" key="2">
    <source>
        <dbReference type="Pfam" id="PF22106"/>
    </source>
</evidence>
<evidence type="ECO:0000313" key="3">
    <source>
        <dbReference type="EMBL" id="CTP84826.1"/>
    </source>
</evidence>
<dbReference type="AlphaFoldDB" id="A0A0K2ZGE2"/>
<reference evidence="3 4" key="1">
    <citation type="submission" date="2015-07" db="EMBL/GenBank/DDBJ databases">
        <authorList>
            <person name="Noorani M."/>
        </authorList>
    </citation>
    <scope>NUCLEOTIDE SEQUENCE [LARGE SCALE GENOMIC DNA]</scope>
    <source>
        <strain evidence="3">LMG728</strain>
    </source>
</reference>
<dbReference type="EMBL" id="CXOK01000018">
    <property type="protein sequence ID" value="CTP84826.1"/>
    <property type="molecule type" value="Genomic_DNA"/>
</dbReference>
<dbReference type="Pfam" id="PF09836">
    <property type="entry name" value="DUF2063"/>
    <property type="match status" value="1"/>
</dbReference>
<dbReference type="InterPro" id="IPR018640">
    <property type="entry name" value="DUF2063"/>
</dbReference>
<feature type="domain" description="NGO1945-like C-terminal" evidence="2">
    <location>
        <begin position="142"/>
        <end position="236"/>
    </location>
</feature>
<organism evidence="3 4">
    <name type="scientific">Xanthomonas graminis pv. poae</name>
    <dbReference type="NCBI Taxonomy" id="227946"/>
    <lineage>
        <taxon>Bacteria</taxon>
        <taxon>Pseudomonadati</taxon>
        <taxon>Pseudomonadota</taxon>
        <taxon>Gammaproteobacteria</taxon>
        <taxon>Lysobacterales</taxon>
        <taxon>Lysobacteraceae</taxon>
        <taxon>Xanthomonas</taxon>
        <taxon>Xanthomonas translucens group</taxon>
        <taxon>Xanthomonas graminis</taxon>
    </lineage>
</organism>
<dbReference type="Gene3D" id="3.90.930.50">
    <property type="match status" value="1"/>
</dbReference>
<dbReference type="Proteomes" id="UP000041247">
    <property type="component" value="Unassembled WGS sequence"/>
</dbReference>
<protein>
    <submittedName>
        <fullName evidence="3">Uncharacterized protein</fullName>
    </submittedName>
</protein>